<feature type="domain" description="DNA2/NAM7 helicase-like C-terminal" evidence="11">
    <location>
        <begin position="1607"/>
        <end position="1803"/>
    </location>
</feature>
<evidence type="ECO:0000259" key="11">
    <source>
        <dbReference type="Pfam" id="PF13087"/>
    </source>
</evidence>
<dbReference type="InterPro" id="IPR027417">
    <property type="entry name" value="P-loop_NTPase"/>
</dbReference>
<evidence type="ECO:0000259" key="10">
    <source>
        <dbReference type="Pfam" id="PF13086"/>
    </source>
</evidence>
<gene>
    <name evidence="13" type="ORF">R9X50_00033100</name>
</gene>
<feature type="region of interest" description="Disordered" evidence="8">
    <location>
        <begin position="955"/>
        <end position="991"/>
    </location>
</feature>
<dbReference type="InterPro" id="IPR047187">
    <property type="entry name" value="SF1_C_Upf1"/>
</dbReference>
<feature type="compositionally biased region" description="Polar residues" evidence="8">
    <location>
        <begin position="1935"/>
        <end position="1944"/>
    </location>
</feature>
<evidence type="ECO:0000313" key="13">
    <source>
        <dbReference type="EMBL" id="WPG97554.1"/>
    </source>
</evidence>
<dbReference type="FunFam" id="3.40.50.300:FF:000326">
    <property type="entry name" value="P-loop containing nucleoside triphosphate hydrolase"/>
    <property type="match status" value="1"/>
</dbReference>
<dbReference type="GO" id="GO:0006369">
    <property type="term" value="P:termination of RNA polymerase II transcription"/>
    <property type="evidence" value="ECO:0007669"/>
    <property type="project" value="TreeGrafter"/>
</dbReference>
<dbReference type="GO" id="GO:0005694">
    <property type="term" value="C:chromosome"/>
    <property type="evidence" value="ECO:0007669"/>
    <property type="project" value="UniProtKB-ARBA"/>
</dbReference>
<dbReference type="InterPro" id="IPR045055">
    <property type="entry name" value="DNA2/NAM7-like"/>
</dbReference>
<feature type="domain" description="Helicase Sen1 N-terminal" evidence="9">
    <location>
        <begin position="92"/>
        <end position="809"/>
    </location>
</feature>
<keyword evidence="6" id="KW-0067">ATP-binding</keyword>
<dbReference type="Pfam" id="PF23576">
    <property type="entry name" value="SEN1_barrel"/>
    <property type="match status" value="1"/>
</dbReference>
<dbReference type="Pfam" id="PF13087">
    <property type="entry name" value="AAA_12"/>
    <property type="match status" value="1"/>
</dbReference>
<feature type="region of interest" description="Disordered" evidence="8">
    <location>
        <begin position="2122"/>
        <end position="2142"/>
    </location>
</feature>
<dbReference type="InterPro" id="IPR041679">
    <property type="entry name" value="DNA2/NAM7-like_C"/>
</dbReference>
<keyword evidence="3" id="KW-0547">Nucleotide-binding</keyword>
<keyword evidence="7" id="KW-0539">Nucleus</keyword>
<feature type="compositionally biased region" description="Basic and acidic residues" evidence="8">
    <location>
        <begin position="1965"/>
        <end position="1976"/>
    </location>
</feature>
<evidence type="ECO:0000256" key="6">
    <source>
        <dbReference type="ARBA" id="ARBA00022840"/>
    </source>
</evidence>
<dbReference type="InterPro" id="IPR041677">
    <property type="entry name" value="DNA2/NAM7_AAA_11"/>
</dbReference>
<evidence type="ECO:0000256" key="7">
    <source>
        <dbReference type="ARBA" id="ARBA00023242"/>
    </source>
</evidence>
<name>A0AAQ3R708_9PEZI</name>
<sequence length="2561" mass="286012">MADIVQKIEELTLLDPQIHWFCPRTRAEDASTYFDEDCLDVIDHEKTEEREDRLAKIKDAEARRDNVLYACRILAFDGVDAVPFVKKLLDGLRSQLTRCDICVRQYHRSRSIMAASLEAEYDADEVKTFIDKFDTMNIERIGKGLNMMTESLIDLPPEKRTINSAGNEAMYAMFEALNCGPFLLNEVALEKYFDQPFKLVQSKKKLKLPSYAPGMAAFIFSRNQERCAWGLKNLQSVKRRLTGTEFEHSVKPYLQRAMLRVNIASLEADFLTIFWKGAHLVLDKMTKDLLSTHLRAMDSNLYTLGLEHFQIDGNHFSDMIDCYRILLELNPTAFWDALGSITAQVVVETIFRSPTLERFMTTTNETEPLHLKEKFAWCLPFIRSMKAANLVPPVRALLDQLMKKFQATPYSLHAQSVSWELGLRCLNSALEQLSRENRTNTIVIHNMIKLVSTDHVPKIMDALEGIEQKDEMKLEETDVLSLDVIREVIALDIKCLAYNRESIVRHLAIHDDVGIAGLEIWKTVINNIKPGYPALAGAILSGMTGLLPLDKFTSRQLEVSLKKDKTSKTQSWNDALQKCLDCVQADLLEPLGNFSPQQLTDLYMEQQAAKGIISLLFSGESKVHQSALDLLKGLSTEDNRRDSLMHLIKVFFGSTLTAVADAQQSIANAGNFPPCVIMLKLSTDVFSCLTDSQDGVLRSKSISSPKEVKALKLFWETTWNALATIFDKTEPWSNLGFDKQLMQDFCRATMDFADFTFDQYSILANTLEEGGKDKSSDTGKALLRFPSAAFIKIAKWLRLRDEYLILKAVNLTSKILVRLQEVGIEVDENASKYVEDVVVSTEKSQKVKTKLSMNQKAELQRALEKHLGEKLAYITDSDAAAPKKQGTLYGWASSGTASSGAVMVPRSKTGKIDVDNWAAANDKAKMRRATEDYRQADKDFLKASTSGSAAYNQMMQGKKSATSARPPAQPVKDPSSFLLKRRQEKEAAERKKAEYVAKQKGLGAGSGVQGLGDMGKDHTLKGQNVMVSSDEESETDDDDDDLFGGKTKERRKVQRPNVDPNGAIGLRPEVKKGPVRIQRTQRSLKDMRARLAPDLSLLHKVILQWDFFHEGDYPPGANTNLFRGVSNEYFDPTTYQQTFDPLLMLEAWQGMIRSREETTSKPYEIKIGNRSNVDSFIEITSLITQAENRELGLSEGDVILLSKARNPLADGSVPNCLARVYRVKRTKANLDIVYQTMPGMSLTSFLTPQAVIYGIKVQSITPLEREYGALQGLQYYDLCQQIVRAKPSQRINFSEKQIAAYQDNWNVNRAQSEAINAALENEGFSLIQGPPGSGKTKTIIAIVGGLLTHVLSNSSSGPTKINLPNSAGAQNTSGGDAPAKKLLVCAPSNAAVDELVMRLKDGVKTRSGRSYPVNVVRIGRSEAINQQVKDVTMEELVQQRLGNNQNDQMMRQQIAEIFKEHEKVSARLRELIQRKTSGEVKGSELSELDIEMTAVRKRKNELGVRIDNAKDHEANAGRQAELNRKKAQQAVLDNAHVICATLSGSGHDMFRTLNIEFETVIIDEAAQCVEMSSLIPLKYGCVKCIMVGDPKQLPPTVFSKEAAKFQYEQSLFVRMQNNSPNEVHLLDTQYRMHPDISVFPSQTFYDGLLKDGPGMAALRKQSWHSSALLAPYRFFDVKGQHQTAKTGHSLVNHNEIEIAMALFNRLTTDFKSYDFNGRIGIITPYKSQLKELKATFSRRYGNEIFDIVEFNTTDAFQGRESEVIIFSCVRASPAGGIGFLQDIRRMNVGLTRAKSSLWVLGNSESLQRGQYWRKLIEDAKNRDCHTTGDVLAMLRKPSSTYPVANSTMRSMPDADIKDPTSAPMTPTVTIKDTDHMEGVTYRFQDRVAGKKRHADTDTDHSASRRAPNEDVEMKDDESPPVRANGSEAMKDGTIEPSQPQSLVKSPSARDPPSRTVEPRQNVGRPSEDHANREKVDSGSVKASAATPADSNGAPKAPAPLKIIRRQKAAVSPFMPKKKSYYPILAKATLHSASAISKSSYLMHLSEAPRRNPMRSFVNHMPRDIEMNANKPSRSSGMPLSSFSMAYGAVPRFTNANMEQTFSEIQREGPFRKVGNAFSRAESFDVEEERSGQSRPDSPWSIHCSRTDQAPFTLHIAGEDDKTMAQNSLLTLSKSHASHDLAFFLRTTGPTASHRRPSKLKHQWRGTSGTKQALKRLKLRHKKRLDPVMTAHKRCVAWFSVEVKEGKATGTNTRFTACSSGDQSFLIGYKYWELEGSEQAHSHACFTYLVRRRSANSCARKTSFSHFTNTFRADQSKLHSALTLSPVMLIAEEIPLFKNKPSRGTMKVVAKERKGYAPRPRFASMSRKRRSRVTQSQPRSTTPMELQRSKVPTPPLPSPPPNRCLPPTPPASASERPSKSRISVSKEIFPGIPFSEISHGNSIPRQIAESLPHVGTQARQRKSNYYKDVNMSSRVDARLEALEKQNALLSAALMAVLKTNGALNNGVRASLVETDIIKSPIPMTWERRIARRSAASHAASSSTGNALDVYMNTRQGGGPYGM</sequence>
<dbReference type="GO" id="GO:0001147">
    <property type="term" value="F:transcription termination site sequence-specific DNA binding"/>
    <property type="evidence" value="ECO:0007669"/>
    <property type="project" value="TreeGrafter"/>
</dbReference>
<dbReference type="SUPFAM" id="SSF52540">
    <property type="entry name" value="P-loop containing nucleoside triphosphate hydrolases"/>
    <property type="match status" value="1"/>
</dbReference>
<evidence type="ECO:0000256" key="1">
    <source>
        <dbReference type="ARBA" id="ARBA00004123"/>
    </source>
</evidence>
<evidence type="ECO:0000256" key="2">
    <source>
        <dbReference type="ARBA" id="ARBA00007913"/>
    </source>
</evidence>
<proteinExistence type="inferred from homology"/>
<dbReference type="Gene3D" id="3.40.50.300">
    <property type="entry name" value="P-loop containing nucleotide triphosphate hydrolases"/>
    <property type="match status" value="2"/>
</dbReference>
<organism evidence="13 14">
    <name type="scientific">Acrodontium crateriforme</name>
    <dbReference type="NCBI Taxonomy" id="150365"/>
    <lineage>
        <taxon>Eukaryota</taxon>
        <taxon>Fungi</taxon>
        <taxon>Dikarya</taxon>
        <taxon>Ascomycota</taxon>
        <taxon>Pezizomycotina</taxon>
        <taxon>Dothideomycetes</taxon>
        <taxon>Dothideomycetidae</taxon>
        <taxon>Mycosphaerellales</taxon>
        <taxon>Teratosphaeriaceae</taxon>
        <taxon>Acrodontium</taxon>
    </lineage>
</organism>
<dbReference type="Pfam" id="PF12726">
    <property type="entry name" value="SEN1_N"/>
    <property type="match status" value="1"/>
</dbReference>
<dbReference type="FunFam" id="3.40.50.300:FF:001152">
    <property type="entry name" value="tRNA-splicing endonuclease, putative"/>
    <property type="match status" value="1"/>
</dbReference>
<dbReference type="CDD" id="cd18042">
    <property type="entry name" value="DEXXQc_SETX"/>
    <property type="match status" value="1"/>
</dbReference>
<feature type="region of interest" description="Disordered" evidence="8">
    <location>
        <begin position="1842"/>
        <end position="2000"/>
    </location>
</feature>
<evidence type="ECO:0000256" key="8">
    <source>
        <dbReference type="SAM" id="MobiDB-lite"/>
    </source>
</evidence>
<feature type="region of interest" description="Disordered" evidence="8">
    <location>
        <begin position="2344"/>
        <end position="2421"/>
    </location>
</feature>
<keyword evidence="4" id="KW-0378">Hydrolase</keyword>
<evidence type="ECO:0000256" key="4">
    <source>
        <dbReference type="ARBA" id="ARBA00022801"/>
    </source>
</evidence>
<feature type="compositionally biased region" description="Acidic residues" evidence="8">
    <location>
        <begin position="1029"/>
        <end position="1042"/>
    </location>
</feature>
<protein>
    <recommendedName>
        <fullName evidence="15">Senataxin</fullName>
    </recommendedName>
</protein>
<dbReference type="PANTHER" id="PTHR10887:SF495">
    <property type="entry name" value="HELICASE SENATAXIN ISOFORM X1-RELATED"/>
    <property type="match status" value="1"/>
</dbReference>
<feature type="compositionally biased region" description="Polar residues" evidence="8">
    <location>
        <begin position="2372"/>
        <end position="2383"/>
    </location>
</feature>
<feature type="compositionally biased region" description="Pro residues" evidence="8">
    <location>
        <begin position="2391"/>
        <end position="2409"/>
    </location>
</feature>
<feature type="compositionally biased region" description="Basic and acidic residues" evidence="8">
    <location>
        <begin position="981"/>
        <end position="991"/>
    </location>
</feature>
<dbReference type="Proteomes" id="UP001303373">
    <property type="component" value="Chromosome 1"/>
</dbReference>
<feature type="region of interest" description="Disordered" evidence="8">
    <location>
        <begin position="1027"/>
        <end position="1068"/>
    </location>
</feature>
<accession>A0AAQ3R708</accession>
<evidence type="ECO:0000256" key="3">
    <source>
        <dbReference type="ARBA" id="ARBA00022741"/>
    </source>
</evidence>
<evidence type="ECO:0008006" key="15">
    <source>
        <dbReference type="Google" id="ProtNLM"/>
    </source>
</evidence>
<comment type="subcellular location">
    <subcellularLocation>
        <location evidence="1">Nucleus</location>
    </subcellularLocation>
</comment>
<evidence type="ECO:0000259" key="12">
    <source>
        <dbReference type="Pfam" id="PF23576"/>
    </source>
</evidence>
<dbReference type="GO" id="GO:0016604">
    <property type="term" value="C:nuclear body"/>
    <property type="evidence" value="ECO:0007669"/>
    <property type="project" value="TreeGrafter"/>
</dbReference>
<keyword evidence="14" id="KW-1185">Reference proteome</keyword>
<evidence type="ECO:0000256" key="5">
    <source>
        <dbReference type="ARBA" id="ARBA00022806"/>
    </source>
</evidence>
<dbReference type="EMBL" id="CP138580">
    <property type="protein sequence ID" value="WPG97554.1"/>
    <property type="molecule type" value="Genomic_DNA"/>
</dbReference>
<dbReference type="PANTHER" id="PTHR10887">
    <property type="entry name" value="DNA2/NAM7 HELICASE FAMILY"/>
    <property type="match status" value="1"/>
</dbReference>
<dbReference type="GO" id="GO:0004386">
    <property type="term" value="F:helicase activity"/>
    <property type="evidence" value="ECO:0007669"/>
    <property type="project" value="UniProtKB-KW"/>
</dbReference>
<dbReference type="InterPro" id="IPR024481">
    <property type="entry name" value="Helicase_Sen1_N"/>
</dbReference>
<evidence type="ECO:0000259" key="9">
    <source>
        <dbReference type="Pfam" id="PF12726"/>
    </source>
</evidence>
<keyword evidence="5" id="KW-0347">Helicase</keyword>
<dbReference type="GO" id="GO:0005524">
    <property type="term" value="F:ATP binding"/>
    <property type="evidence" value="ECO:0007669"/>
    <property type="project" value="UniProtKB-KW"/>
</dbReference>
<dbReference type="InterPro" id="IPR056474">
    <property type="entry name" value="SEN1_barrel"/>
</dbReference>
<reference evidence="13 14" key="1">
    <citation type="submission" date="2023-11" db="EMBL/GenBank/DDBJ databases">
        <title>An acidophilic fungus is an integral part of prey digestion in a carnivorous sundew plant.</title>
        <authorList>
            <person name="Tsai I.J."/>
        </authorList>
    </citation>
    <scope>NUCLEOTIDE SEQUENCE [LARGE SCALE GENOMIC DNA]</scope>
    <source>
        <strain evidence="13">169a</strain>
    </source>
</reference>
<dbReference type="GO" id="GO:0016787">
    <property type="term" value="F:hydrolase activity"/>
    <property type="evidence" value="ECO:0007669"/>
    <property type="project" value="UniProtKB-KW"/>
</dbReference>
<feature type="domain" description="Helicase SEN1 beta-barrel" evidence="12">
    <location>
        <begin position="1159"/>
        <end position="1257"/>
    </location>
</feature>
<evidence type="ECO:0000313" key="14">
    <source>
        <dbReference type="Proteomes" id="UP001303373"/>
    </source>
</evidence>
<dbReference type="CDD" id="cd18808">
    <property type="entry name" value="SF1_C_Upf1"/>
    <property type="match status" value="1"/>
</dbReference>
<comment type="similarity">
    <text evidence="2">Belongs to the DNA2/NAM7 helicase family.</text>
</comment>
<feature type="compositionally biased region" description="Basic and acidic residues" evidence="8">
    <location>
        <begin position="1871"/>
        <end position="1908"/>
    </location>
</feature>
<feature type="domain" description="DNA2/NAM7 helicase helicase" evidence="10">
    <location>
        <begin position="1307"/>
        <end position="1600"/>
    </location>
</feature>
<dbReference type="Pfam" id="PF13086">
    <property type="entry name" value="AAA_11"/>
    <property type="match status" value="1"/>
</dbReference>